<organism evidence="1 2">
    <name type="scientific">Candidatus Nitronauta litoralis</name>
    <dbReference type="NCBI Taxonomy" id="2705533"/>
    <lineage>
        <taxon>Bacteria</taxon>
        <taxon>Pseudomonadati</taxon>
        <taxon>Nitrospinota/Tectimicrobiota group</taxon>
        <taxon>Nitrospinota</taxon>
        <taxon>Nitrospinia</taxon>
        <taxon>Nitrospinales</taxon>
        <taxon>Nitrospinaceae</taxon>
        <taxon>Candidatus Nitronauta</taxon>
    </lineage>
</organism>
<proteinExistence type="predicted"/>
<dbReference type="EMBL" id="CP048685">
    <property type="protein sequence ID" value="QPJ63637.1"/>
    <property type="molecule type" value="Genomic_DNA"/>
</dbReference>
<sequence>MTESVIYSGQLRKMEHDFAEPIQYFLSLDEKRREVSSQIGRMLTLEFEGTITCVECGRKIKKTYDQGYCFPCSRDLPENEMCSVRPELCEHENGNEASKKFWSEYCNVDHFVYLSLTSGVKVGVTRHWNIPSRWIDQGAVEGLIIAKTPERKLAGQIEVALAKHMADKTNWRKMLKGEVEEVDLIDWRNKVIQWVPVDLQQYLVQDENVQRLSYPVQTTPAKISSHNLDKEPAFTDRLTGIKGQYLILEKKVINLRKYGGYHLRFKFDD</sequence>
<accession>A0A7T0BZT8</accession>
<protein>
    <submittedName>
        <fullName evidence="1">DUF2797 domain-containing protein</fullName>
    </submittedName>
</protein>
<name>A0A7T0BZT8_9BACT</name>
<evidence type="ECO:0000313" key="1">
    <source>
        <dbReference type="EMBL" id="QPJ63637.1"/>
    </source>
</evidence>
<evidence type="ECO:0000313" key="2">
    <source>
        <dbReference type="Proteomes" id="UP000594688"/>
    </source>
</evidence>
<dbReference type="AlphaFoldDB" id="A0A7T0BZT8"/>
<dbReference type="Pfam" id="PF10977">
    <property type="entry name" value="DUF2797"/>
    <property type="match status" value="1"/>
</dbReference>
<dbReference type="KEGG" id="nli:G3M70_17880"/>
<gene>
    <name evidence="1" type="ORF">G3M70_17880</name>
</gene>
<reference evidence="1 2" key="1">
    <citation type="submission" date="2020-02" db="EMBL/GenBank/DDBJ databases">
        <title>Genomic and physiological characterization of two novel Nitrospinaceae genera.</title>
        <authorList>
            <person name="Mueller A.J."/>
            <person name="Jung M.-Y."/>
            <person name="Strachan C.R."/>
            <person name="Herbold C.W."/>
            <person name="Kirkegaard R.H."/>
            <person name="Daims H."/>
        </authorList>
    </citation>
    <scope>NUCLEOTIDE SEQUENCE [LARGE SCALE GENOMIC DNA]</scope>
    <source>
        <strain evidence="1">EB</strain>
    </source>
</reference>
<dbReference type="Proteomes" id="UP000594688">
    <property type="component" value="Chromosome"/>
</dbReference>
<dbReference type="InterPro" id="IPR021246">
    <property type="entry name" value="DUF2797"/>
</dbReference>